<reference evidence="2 3" key="1">
    <citation type="submission" date="2021-06" db="EMBL/GenBank/DDBJ databases">
        <authorList>
            <person name="Palmer J.M."/>
        </authorList>
    </citation>
    <scope>NUCLEOTIDE SEQUENCE [LARGE SCALE GENOMIC DNA]</scope>
    <source>
        <strain evidence="2 3">XC_2019</strain>
        <tissue evidence="2">Muscle</tissue>
    </source>
</reference>
<dbReference type="EMBL" id="JAHRIN010011816">
    <property type="protein sequence ID" value="MEQ2195659.1"/>
    <property type="molecule type" value="Genomic_DNA"/>
</dbReference>
<gene>
    <name evidence="2" type="ORF">XENOCAPTIV_016444</name>
</gene>
<name>A0ABV0QIK4_9TELE</name>
<protein>
    <submittedName>
        <fullName evidence="2">Uncharacterized protein</fullName>
    </submittedName>
</protein>
<feature type="compositionally biased region" description="Basic residues" evidence="1">
    <location>
        <begin position="42"/>
        <end position="54"/>
    </location>
</feature>
<proteinExistence type="predicted"/>
<evidence type="ECO:0000256" key="1">
    <source>
        <dbReference type="SAM" id="MobiDB-lite"/>
    </source>
</evidence>
<evidence type="ECO:0000313" key="3">
    <source>
        <dbReference type="Proteomes" id="UP001434883"/>
    </source>
</evidence>
<sequence length="264" mass="29338">MSHTLQSFPNSGSKLKHCSSIWYASNYSHTSSNTPHLSQLPAKKRPKQRRTNCSHGSHRLYTHYFGVIRDATKRELNTLYRIQSALNHLFQPCLMTHTFYNASWNAKNQDIREAVEQSVQTEQSCAWCKGKRGLWPYGHLNHHPAHPHTSRMGVLTYATLPNMLKPVVPRDKKGRKRRGGVDMLEQGRGGVLGGGVEDASGTTKASQLACWSPRTTSLSLVDPAALGCDRQLPGSSQVLPQEAACSSSWLWPCCSLPSQNTFAV</sequence>
<dbReference type="Proteomes" id="UP001434883">
    <property type="component" value="Unassembled WGS sequence"/>
</dbReference>
<comment type="caution">
    <text evidence="2">The sequence shown here is derived from an EMBL/GenBank/DDBJ whole genome shotgun (WGS) entry which is preliminary data.</text>
</comment>
<keyword evidence="3" id="KW-1185">Reference proteome</keyword>
<evidence type="ECO:0000313" key="2">
    <source>
        <dbReference type="EMBL" id="MEQ2195659.1"/>
    </source>
</evidence>
<organism evidence="2 3">
    <name type="scientific">Xenoophorus captivus</name>
    <dbReference type="NCBI Taxonomy" id="1517983"/>
    <lineage>
        <taxon>Eukaryota</taxon>
        <taxon>Metazoa</taxon>
        <taxon>Chordata</taxon>
        <taxon>Craniata</taxon>
        <taxon>Vertebrata</taxon>
        <taxon>Euteleostomi</taxon>
        <taxon>Actinopterygii</taxon>
        <taxon>Neopterygii</taxon>
        <taxon>Teleostei</taxon>
        <taxon>Neoteleostei</taxon>
        <taxon>Acanthomorphata</taxon>
        <taxon>Ovalentaria</taxon>
        <taxon>Atherinomorphae</taxon>
        <taxon>Cyprinodontiformes</taxon>
        <taxon>Goodeidae</taxon>
        <taxon>Xenoophorus</taxon>
    </lineage>
</organism>
<accession>A0ABV0QIK4</accession>
<feature type="region of interest" description="Disordered" evidence="1">
    <location>
        <begin position="29"/>
        <end position="54"/>
    </location>
</feature>